<keyword evidence="2" id="KW-0547">Nucleotide-binding</keyword>
<dbReference type="EMBL" id="NCKV01003283">
    <property type="protein sequence ID" value="RWS25886.1"/>
    <property type="molecule type" value="Genomic_DNA"/>
</dbReference>
<dbReference type="SUPFAM" id="SSF52540">
    <property type="entry name" value="P-loop containing nucleoside triphosphate hydrolases"/>
    <property type="match status" value="1"/>
</dbReference>
<dbReference type="GO" id="GO:0003924">
    <property type="term" value="F:GTPase activity"/>
    <property type="evidence" value="ECO:0007669"/>
    <property type="project" value="InterPro"/>
</dbReference>
<dbReference type="Pfam" id="PF00071">
    <property type="entry name" value="Ras"/>
    <property type="match status" value="1"/>
</dbReference>
<dbReference type="InterPro" id="IPR001806">
    <property type="entry name" value="Small_GTPase"/>
</dbReference>
<comment type="caution">
    <text evidence="3">The sequence shown here is derived from an EMBL/GenBank/DDBJ whole genome shotgun (WGS) entry which is preliminary data.</text>
</comment>
<dbReference type="SMART" id="SM00175">
    <property type="entry name" value="RAB"/>
    <property type="match status" value="1"/>
</dbReference>
<evidence type="ECO:0000313" key="4">
    <source>
        <dbReference type="Proteomes" id="UP000288716"/>
    </source>
</evidence>
<dbReference type="SMART" id="SM00174">
    <property type="entry name" value="RHO"/>
    <property type="match status" value="1"/>
</dbReference>
<dbReference type="GO" id="GO:0005525">
    <property type="term" value="F:GTP binding"/>
    <property type="evidence" value="ECO:0007669"/>
    <property type="project" value="InterPro"/>
</dbReference>
<dbReference type="PRINTS" id="PR00449">
    <property type="entry name" value="RASTRNSFRMNG"/>
</dbReference>
<organism evidence="3 4">
    <name type="scientific">Leptotrombidium deliense</name>
    <dbReference type="NCBI Taxonomy" id="299467"/>
    <lineage>
        <taxon>Eukaryota</taxon>
        <taxon>Metazoa</taxon>
        <taxon>Ecdysozoa</taxon>
        <taxon>Arthropoda</taxon>
        <taxon>Chelicerata</taxon>
        <taxon>Arachnida</taxon>
        <taxon>Acari</taxon>
        <taxon>Acariformes</taxon>
        <taxon>Trombidiformes</taxon>
        <taxon>Prostigmata</taxon>
        <taxon>Anystina</taxon>
        <taxon>Parasitengona</taxon>
        <taxon>Trombiculoidea</taxon>
        <taxon>Trombiculidae</taxon>
        <taxon>Leptotrombidium</taxon>
    </lineage>
</organism>
<evidence type="ECO:0000256" key="1">
    <source>
        <dbReference type="ARBA" id="ARBA00006270"/>
    </source>
</evidence>
<comment type="similarity">
    <text evidence="1">Belongs to the small GTPase superfamily. Rab family.</text>
</comment>
<dbReference type="OrthoDB" id="6585768at2759"/>
<dbReference type="STRING" id="299467.A0A443SEE3"/>
<dbReference type="PANTHER" id="PTHR47978">
    <property type="match status" value="1"/>
</dbReference>
<dbReference type="AlphaFoldDB" id="A0A443SEE3"/>
<name>A0A443SEE3_9ACAR</name>
<reference evidence="3 4" key="1">
    <citation type="journal article" date="2018" name="Gigascience">
        <title>Genomes of trombidid mites reveal novel predicted allergens and laterally-transferred genes associated with secondary metabolism.</title>
        <authorList>
            <person name="Dong X."/>
            <person name="Chaisiri K."/>
            <person name="Xia D."/>
            <person name="Armstrong S.D."/>
            <person name="Fang Y."/>
            <person name="Donnelly M.J."/>
            <person name="Kadowaki T."/>
            <person name="McGarry J.W."/>
            <person name="Darby A.C."/>
            <person name="Makepeace B.L."/>
        </authorList>
    </citation>
    <scope>NUCLEOTIDE SEQUENCE [LARGE SCALE GENOMIC DNA]</scope>
    <source>
        <strain evidence="3">UoL-UT</strain>
    </source>
</reference>
<gene>
    <name evidence="3" type="ORF">B4U80_02173</name>
</gene>
<dbReference type="CDD" id="cd00154">
    <property type="entry name" value="Rab"/>
    <property type="match status" value="1"/>
</dbReference>
<sequence length="546" mass="63730">MQIETTNQIVVQDSINFYKSEIQKFSSDKTNLLKKQDFIKAHHDSLTEATKYFITHPKRCDDVRLEQVEDLLNNVWTLYSEENEKSVLCEEQAFSNLDLCVQQSLKKYKNNMEQYLEMEASNIFISKNNLKNMHLREMDAAINEFECERSNLGLSYMSAFYAEKLKSSILTAFDGYYKKLTEKIFEFASSASLQRYDAEMEKYLNTDILNFPSDEQLTETHKQTVKVVYKVFNNYTQNEESDVVENYWNRLTASLENKFESVKANVLARQKQINGSYANAVKEAKQEYSDSMESLFRVYGDFDSNHLSLEHVDKLKNAENKFYSLIGSELEKGAHEHLFVLRREIWELYYNRFLSREYVLKMTKSKKKVSLSAEAIKICVVGDANVGKTSFILRFIGNHFPEYKEADNGNNVMPQIVSLENKFYNIAVWDMPRMLRPLPEGFYRYAEAVAVVFDVTNEDSFKNVVDWISEVKEYIPSAKIILIGNKIDLKAERFVSKDKAEMYAKELRVPYFEISAKTGVKEVIDKGMKRIVKLVIDSRWRFCTIS</sequence>
<accession>A0A443SEE3</accession>
<protein>
    <recommendedName>
        <fullName evidence="5">GTP-binding protein</fullName>
    </recommendedName>
</protein>
<dbReference type="VEuPathDB" id="VectorBase:LDEU006154"/>
<evidence type="ECO:0000256" key="2">
    <source>
        <dbReference type="ARBA" id="ARBA00022741"/>
    </source>
</evidence>
<keyword evidence="4" id="KW-1185">Reference proteome</keyword>
<proteinExistence type="inferred from homology"/>
<dbReference type="InterPro" id="IPR027417">
    <property type="entry name" value="P-loop_NTPase"/>
</dbReference>
<evidence type="ECO:0000313" key="3">
    <source>
        <dbReference type="EMBL" id="RWS25886.1"/>
    </source>
</evidence>
<dbReference type="Gene3D" id="3.40.50.300">
    <property type="entry name" value="P-loop containing nucleotide triphosphate hydrolases"/>
    <property type="match status" value="1"/>
</dbReference>
<dbReference type="PROSITE" id="PS51419">
    <property type="entry name" value="RAB"/>
    <property type="match status" value="1"/>
</dbReference>
<dbReference type="SMART" id="SM00173">
    <property type="entry name" value="RAS"/>
    <property type="match status" value="1"/>
</dbReference>
<evidence type="ECO:0008006" key="5">
    <source>
        <dbReference type="Google" id="ProtNLM"/>
    </source>
</evidence>
<dbReference type="Gene3D" id="1.20.58.420">
    <property type="entry name" value="AHSP"/>
    <property type="match status" value="1"/>
</dbReference>
<dbReference type="FunFam" id="3.40.50.300:FF:001447">
    <property type="entry name" value="Ras-related protein Rab-1B"/>
    <property type="match status" value="1"/>
</dbReference>
<dbReference type="InterPro" id="IPR005225">
    <property type="entry name" value="Small_GTP-bd"/>
</dbReference>
<dbReference type="PROSITE" id="PS51420">
    <property type="entry name" value="RHO"/>
    <property type="match status" value="1"/>
</dbReference>
<dbReference type="Proteomes" id="UP000288716">
    <property type="component" value="Unassembled WGS sequence"/>
</dbReference>
<dbReference type="PROSITE" id="PS51421">
    <property type="entry name" value="RAS"/>
    <property type="match status" value="1"/>
</dbReference>
<dbReference type="NCBIfam" id="TIGR00231">
    <property type="entry name" value="small_GTP"/>
    <property type="match status" value="1"/>
</dbReference>